<dbReference type="SMART" id="SM00388">
    <property type="entry name" value="HisKA"/>
    <property type="match status" value="1"/>
</dbReference>
<dbReference type="Gene3D" id="1.20.120.160">
    <property type="entry name" value="HPT domain"/>
    <property type="match status" value="1"/>
</dbReference>
<dbReference type="InterPro" id="IPR008207">
    <property type="entry name" value="Sig_transdc_His_kin_Hpt_dom"/>
</dbReference>
<dbReference type="SUPFAM" id="SSF55874">
    <property type="entry name" value="ATPase domain of HSP90 chaperone/DNA topoisomerase II/histidine kinase"/>
    <property type="match status" value="1"/>
</dbReference>
<dbReference type="CDD" id="cd17546">
    <property type="entry name" value="REC_hyHK_CKI1_RcsC-like"/>
    <property type="match status" value="1"/>
</dbReference>
<keyword evidence="4" id="KW-0902">Two-component regulatory system</keyword>
<dbReference type="EMBL" id="LN614827">
    <property type="protein sequence ID" value="CEG58332.1"/>
    <property type="molecule type" value="Genomic_DNA"/>
</dbReference>
<feature type="domain" description="HPt" evidence="11">
    <location>
        <begin position="721"/>
        <end position="818"/>
    </location>
</feature>
<dbReference type="PRINTS" id="PR00344">
    <property type="entry name" value="BCTRLSENSOR"/>
</dbReference>
<feature type="domain" description="PAC" evidence="10">
    <location>
        <begin position="223"/>
        <end position="279"/>
    </location>
</feature>
<dbReference type="PROSITE" id="PS50894">
    <property type="entry name" value="HPT"/>
    <property type="match status" value="1"/>
</dbReference>
<keyword evidence="12" id="KW-0808">Transferase</keyword>
<dbReference type="InterPro" id="IPR001610">
    <property type="entry name" value="PAC"/>
</dbReference>
<dbReference type="CDD" id="cd00082">
    <property type="entry name" value="HisKA"/>
    <property type="match status" value="1"/>
</dbReference>
<dbReference type="HOGENOM" id="CLU_000445_114_15_6"/>
<dbReference type="NCBIfam" id="TIGR00229">
    <property type="entry name" value="sensory_box"/>
    <property type="match status" value="2"/>
</dbReference>
<evidence type="ECO:0000256" key="3">
    <source>
        <dbReference type="ARBA" id="ARBA00022553"/>
    </source>
</evidence>
<organism evidence="12 13">
    <name type="scientific">Legionella fallonii LLAP-10</name>
    <dbReference type="NCBI Taxonomy" id="1212491"/>
    <lineage>
        <taxon>Bacteria</taxon>
        <taxon>Pseudomonadati</taxon>
        <taxon>Pseudomonadota</taxon>
        <taxon>Gammaproteobacteria</taxon>
        <taxon>Legionellales</taxon>
        <taxon>Legionellaceae</taxon>
        <taxon>Legionella</taxon>
    </lineage>
</organism>
<dbReference type="SMART" id="SM00448">
    <property type="entry name" value="REC"/>
    <property type="match status" value="1"/>
</dbReference>
<dbReference type="PROSITE" id="PS50109">
    <property type="entry name" value="HIS_KIN"/>
    <property type="match status" value="1"/>
</dbReference>
<evidence type="ECO:0000256" key="5">
    <source>
        <dbReference type="PROSITE-ProRule" id="PRU00110"/>
    </source>
</evidence>
<dbReference type="AlphaFoldDB" id="A0A098G798"/>
<dbReference type="SUPFAM" id="SSF55785">
    <property type="entry name" value="PYP-like sensor domain (PAS domain)"/>
    <property type="match status" value="2"/>
</dbReference>
<dbReference type="InterPro" id="IPR013656">
    <property type="entry name" value="PAS_4"/>
</dbReference>
<dbReference type="Gene3D" id="3.40.50.2300">
    <property type="match status" value="1"/>
</dbReference>
<protein>
    <recommendedName>
        <fullName evidence="2">histidine kinase</fullName>
        <ecNumber evidence="2">2.7.13.3</ecNumber>
    </recommendedName>
</protein>
<keyword evidence="3 6" id="KW-0597">Phosphoprotein</keyword>
<dbReference type="PANTHER" id="PTHR45339">
    <property type="entry name" value="HYBRID SIGNAL TRANSDUCTION HISTIDINE KINASE J"/>
    <property type="match status" value="1"/>
</dbReference>
<gene>
    <name evidence="12" type="ORF">LFA_2983</name>
</gene>
<dbReference type="InterPro" id="IPR000700">
    <property type="entry name" value="PAS-assoc_C"/>
</dbReference>
<dbReference type="SMART" id="SM00387">
    <property type="entry name" value="HATPase_c"/>
    <property type="match status" value="1"/>
</dbReference>
<dbReference type="CDD" id="cd00130">
    <property type="entry name" value="PAS"/>
    <property type="match status" value="1"/>
</dbReference>
<reference evidence="13" key="1">
    <citation type="submission" date="2014-09" db="EMBL/GenBank/DDBJ databases">
        <authorList>
            <person name="Gomez-Valero L."/>
        </authorList>
    </citation>
    <scope>NUCLEOTIDE SEQUENCE [LARGE SCALE GENOMIC DNA]</scope>
    <source>
        <strain evidence="13">ATCC700992</strain>
    </source>
</reference>
<dbReference type="PROSITE" id="PS50113">
    <property type="entry name" value="PAC"/>
    <property type="match status" value="2"/>
</dbReference>
<evidence type="ECO:0000313" key="12">
    <source>
        <dbReference type="EMBL" id="CEG58332.1"/>
    </source>
</evidence>
<dbReference type="Pfam" id="PF00512">
    <property type="entry name" value="HisKA"/>
    <property type="match status" value="1"/>
</dbReference>
<dbReference type="Gene3D" id="3.30.565.10">
    <property type="entry name" value="Histidine kinase-like ATPase, C-terminal domain"/>
    <property type="match status" value="1"/>
</dbReference>
<evidence type="ECO:0000313" key="13">
    <source>
        <dbReference type="Proteomes" id="UP000032430"/>
    </source>
</evidence>
<dbReference type="InterPro" id="IPR001789">
    <property type="entry name" value="Sig_transdc_resp-reg_receiver"/>
</dbReference>
<dbReference type="GO" id="GO:0005524">
    <property type="term" value="F:ATP binding"/>
    <property type="evidence" value="ECO:0007669"/>
    <property type="project" value="UniProtKB-KW"/>
</dbReference>
<dbReference type="SMART" id="SM00086">
    <property type="entry name" value="PAC"/>
    <property type="match status" value="2"/>
</dbReference>
<dbReference type="Gene3D" id="1.10.287.130">
    <property type="match status" value="1"/>
</dbReference>
<evidence type="ECO:0000256" key="7">
    <source>
        <dbReference type="SAM" id="MobiDB-lite"/>
    </source>
</evidence>
<dbReference type="InterPro" id="IPR036641">
    <property type="entry name" value="HPT_dom_sf"/>
</dbReference>
<feature type="domain" description="Response regulatory" evidence="9">
    <location>
        <begin position="559"/>
        <end position="677"/>
    </location>
</feature>
<feature type="modified residue" description="Phosphohistidine" evidence="5">
    <location>
        <position position="760"/>
    </location>
</feature>
<dbReference type="PANTHER" id="PTHR45339:SF5">
    <property type="entry name" value="HISTIDINE KINASE"/>
    <property type="match status" value="1"/>
</dbReference>
<dbReference type="CDD" id="cd00088">
    <property type="entry name" value="HPT"/>
    <property type="match status" value="1"/>
</dbReference>
<dbReference type="InterPro" id="IPR036890">
    <property type="entry name" value="HATPase_C_sf"/>
</dbReference>
<dbReference type="InterPro" id="IPR035965">
    <property type="entry name" value="PAS-like_dom_sf"/>
</dbReference>
<dbReference type="PROSITE" id="PS50110">
    <property type="entry name" value="RESPONSE_REGULATORY"/>
    <property type="match status" value="1"/>
</dbReference>
<evidence type="ECO:0000256" key="6">
    <source>
        <dbReference type="PROSITE-ProRule" id="PRU00169"/>
    </source>
</evidence>
<dbReference type="EC" id="2.7.13.3" evidence="2"/>
<dbReference type="Proteomes" id="UP000032430">
    <property type="component" value="Chromosome I"/>
</dbReference>
<dbReference type="InterPro" id="IPR036097">
    <property type="entry name" value="HisK_dim/P_sf"/>
</dbReference>
<feature type="compositionally biased region" description="Basic residues" evidence="7">
    <location>
        <begin position="1"/>
        <end position="12"/>
    </location>
</feature>
<name>A0A098G798_9GAMM</name>
<dbReference type="SUPFAM" id="SSF47384">
    <property type="entry name" value="Homodimeric domain of signal transducing histidine kinase"/>
    <property type="match status" value="1"/>
</dbReference>
<keyword evidence="12" id="KW-0418">Kinase</keyword>
<evidence type="ECO:0000256" key="2">
    <source>
        <dbReference type="ARBA" id="ARBA00012438"/>
    </source>
</evidence>
<dbReference type="STRING" id="1212491.LFA_2983"/>
<dbReference type="GO" id="GO:0000155">
    <property type="term" value="F:phosphorelay sensor kinase activity"/>
    <property type="evidence" value="ECO:0007669"/>
    <property type="project" value="InterPro"/>
</dbReference>
<dbReference type="KEGG" id="lfa:LFA_2983"/>
<dbReference type="RefSeq" id="WP_084602189.1">
    <property type="nucleotide sequence ID" value="NZ_LN614827.1"/>
</dbReference>
<evidence type="ECO:0000259" key="9">
    <source>
        <dbReference type="PROSITE" id="PS50110"/>
    </source>
</evidence>
<comment type="catalytic activity">
    <reaction evidence="1">
        <text>ATP + protein L-histidine = ADP + protein N-phospho-L-histidine.</text>
        <dbReference type="EC" id="2.7.13.3"/>
    </reaction>
</comment>
<keyword evidence="13" id="KW-1185">Reference proteome</keyword>
<dbReference type="InterPro" id="IPR011006">
    <property type="entry name" value="CheY-like_superfamily"/>
</dbReference>
<dbReference type="SUPFAM" id="SSF47226">
    <property type="entry name" value="Histidine-containing phosphotransfer domain, HPT domain"/>
    <property type="match status" value="1"/>
</dbReference>
<feature type="region of interest" description="Disordered" evidence="7">
    <location>
        <begin position="1"/>
        <end position="20"/>
    </location>
</feature>
<sequence>MSKQKIEHKKSQPKNPNSLESTYSNSTILINILKSLPGSIYWKDKEGKYLGCNNTMLEMVGMDSVIGKTDFDLVWADSAPTLRANDLKVMELNCPIEIEEEAILANGEQVIVLTRKVPLHDEDGRVIGIMGTSLNITHRKEQESILRATKEQMQTTLESIVANMPGHVYWKDKNGVYLGCNNRQARSLGFQYGYELVGKTDFDLPWGDNKAELFRRNDKHIMDSGETQIIEEQAQVDGKDAIVLSHKSPMRNKQDEVIGILGISIDISERKKIETELHYAKEQAEAASRAKTEFLENMRHDIRTPLTGIVGFSDIIKSEAVNPRIKEYADNLIASSHALLDLMDEVLEAIRVSSGDIPKVKKKFVLQHIIQHALDLNKAKAASKCLDFSMEFDTDIPQYLIGDSVRIHRIVLELLANALNFTDSGFVKMTVELASRNNREVIIKLMVTDSGMGIPKDKQQEIFLHFKRLTPSYKGIYKGAGLGLSVIKQFIDDLDGEIYVDSELNKGSAFTCVLPLKVSLLDDATGVRDDFENDWTKAPSQIIQATPMPSNTPEEQMHHVLVVEDNTIAQLVAKSILNQTGCSVDVASNGQEALTLWRQNDYELIFMDIGLPDMDGYQVTRHIRVQEVAKNRHTPIIALTAHVGEENKQRCIESGMNAVLSKPLSLTHCHEILSAFTSQKQKAIKAQQAWSSDLPQTESELFELSSVSILDVEEGIKTTGTEQMLAEMLQLMLDSLPDDIHLIEKAHAVLDWETTQQLAHKIKGGVVYLGALRMKMACQYLERYWKTGQRALLEPLYQQLLQVKEESIRDIEQWLSTR</sequence>
<dbReference type="Pfam" id="PF00072">
    <property type="entry name" value="Response_reg"/>
    <property type="match status" value="1"/>
</dbReference>
<dbReference type="GO" id="GO:0005886">
    <property type="term" value="C:plasma membrane"/>
    <property type="evidence" value="ECO:0007669"/>
    <property type="project" value="UniProtKB-SubCell"/>
</dbReference>
<dbReference type="Gene3D" id="3.30.450.20">
    <property type="entry name" value="PAS domain"/>
    <property type="match status" value="2"/>
</dbReference>
<accession>A0A098G798</accession>
<dbReference type="InterPro" id="IPR004358">
    <property type="entry name" value="Sig_transdc_His_kin-like_C"/>
</dbReference>
<dbReference type="Pfam" id="PF08448">
    <property type="entry name" value="PAS_4"/>
    <property type="match status" value="2"/>
</dbReference>
<proteinExistence type="predicted"/>
<dbReference type="SUPFAM" id="SSF52172">
    <property type="entry name" value="CheY-like"/>
    <property type="match status" value="1"/>
</dbReference>
<evidence type="ECO:0000259" key="8">
    <source>
        <dbReference type="PROSITE" id="PS50109"/>
    </source>
</evidence>
<dbReference type="Pfam" id="PF02518">
    <property type="entry name" value="HATPase_c"/>
    <property type="match status" value="1"/>
</dbReference>
<dbReference type="InterPro" id="IPR003661">
    <property type="entry name" value="HisK_dim/P_dom"/>
</dbReference>
<dbReference type="InterPro" id="IPR005467">
    <property type="entry name" value="His_kinase_dom"/>
</dbReference>
<dbReference type="OrthoDB" id="9810730at2"/>
<evidence type="ECO:0000256" key="4">
    <source>
        <dbReference type="ARBA" id="ARBA00023012"/>
    </source>
</evidence>
<dbReference type="InterPro" id="IPR003594">
    <property type="entry name" value="HATPase_dom"/>
</dbReference>
<evidence type="ECO:0000259" key="11">
    <source>
        <dbReference type="PROSITE" id="PS50894"/>
    </source>
</evidence>
<feature type="modified residue" description="4-aspartylphosphate" evidence="6">
    <location>
        <position position="608"/>
    </location>
</feature>
<evidence type="ECO:0000259" key="10">
    <source>
        <dbReference type="PROSITE" id="PS50113"/>
    </source>
</evidence>
<dbReference type="SMART" id="SM00073">
    <property type="entry name" value="HPT"/>
    <property type="match status" value="1"/>
</dbReference>
<dbReference type="InterPro" id="IPR000014">
    <property type="entry name" value="PAS"/>
</dbReference>
<feature type="domain" description="PAC" evidence="10">
    <location>
        <begin position="96"/>
        <end position="148"/>
    </location>
</feature>
<dbReference type="Pfam" id="PF01627">
    <property type="entry name" value="Hpt"/>
    <property type="match status" value="1"/>
</dbReference>
<feature type="domain" description="Histidine kinase" evidence="8">
    <location>
        <begin position="297"/>
        <end position="518"/>
    </location>
</feature>
<evidence type="ECO:0000256" key="1">
    <source>
        <dbReference type="ARBA" id="ARBA00000085"/>
    </source>
</evidence>